<keyword evidence="13" id="KW-0539">Nucleus</keyword>
<evidence type="ECO:0000259" key="15">
    <source>
        <dbReference type="SMART" id="SM00128"/>
    </source>
</evidence>
<dbReference type="FunFam" id="3.60.10.10:FF:000005">
    <property type="entry name" value="phosphatidylinositol 3,4,5-trisphosphate 5-phosphatase 1"/>
    <property type="match status" value="1"/>
</dbReference>
<protein>
    <recommendedName>
        <fullName evidence="5">phosphatidylinositol-3,4,5-trisphosphate 5-phosphatase</fullName>
        <ecNumber evidence="5">3.1.3.86</ecNumber>
    </recommendedName>
</protein>
<feature type="compositionally biased region" description="Pro residues" evidence="14">
    <location>
        <begin position="641"/>
        <end position="657"/>
    </location>
</feature>
<reference evidence="16 17" key="1">
    <citation type="submission" date="2019-09" db="EMBL/GenBank/DDBJ databases">
        <title>Bird 10,000 Genomes (B10K) Project - Family phase.</title>
        <authorList>
            <person name="Zhang G."/>
        </authorList>
    </citation>
    <scope>NUCLEOTIDE SEQUENCE [LARGE SCALE GENOMIC DNA]</scope>
    <source>
        <strain evidence="16">B10K-DU-021-26</strain>
        <tissue evidence="16">Mixed tissue sample</tissue>
    </source>
</reference>
<comment type="similarity">
    <text evidence="4">Belongs to the inositol 1,4,5-trisphosphate 5-phosphatase family.</text>
</comment>
<keyword evidence="8" id="KW-0378">Hydrolase</keyword>
<name>A0A7K4RW18_COLPI</name>
<dbReference type="InterPro" id="IPR036691">
    <property type="entry name" value="Endo/exonu/phosph_ase_sf"/>
</dbReference>
<gene>
    <name evidence="16" type="primary">Inppl1</name>
    <name evidence="16" type="ORF">COLPIC_R07077</name>
</gene>
<organism evidence="16 17">
    <name type="scientific">Columbina picui</name>
    <name type="common">Picui ground-dove</name>
    <dbReference type="NCBI Taxonomy" id="115618"/>
    <lineage>
        <taxon>Eukaryota</taxon>
        <taxon>Metazoa</taxon>
        <taxon>Chordata</taxon>
        <taxon>Craniata</taxon>
        <taxon>Vertebrata</taxon>
        <taxon>Euteleostomi</taxon>
        <taxon>Archelosauria</taxon>
        <taxon>Archosauria</taxon>
        <taxon>Dinosauria</taxon>
        <taxon>Saurischia</taxon>
        <taxon>Theropoda</taxon>
        <taxon>Coelurosauria</taxon>
        <taxon>Aves</taxon>
        <taxon>Neognathae</taxon>
        <taxon>Neoaves</taxon>
        <taxon>Columbimorphae</taxon>
        <taxon>Columbiformes</taxon>
        <taxon>Columbidae</taxon>
        <taxon>Columbina</taxon>
    </lineage>
</organism>
<dbReference type="GO" id="GO:0050776">
    <property type="term" value="P:regulation of immune response"/>
    <property type="evidence" value="ECO:0007669"/>
    <property type="project" value="TreeGrafter"/>
</dbReference>
<keyword evidence="17" id="KW-1185">Reference proteome</keyword>
<evidence type="ECO:0000256" key="3">
    <source>
        <dbReference type="ARBA" id="ARBA00004245"/>
    </source>
</evidence>
<keyword evidence="9" id="KW-0391">Immunity</keyword>
<dbReference type="GO" id="GO:0005829">
    <property type="term" value="C:cytosol"/>
    <property type="evidence" value="ECO:0007669"/>
    <property type="project" value="TreeGrafter"/>
</dbReference>
<keyword evidence="12" id="KW-0206">Cytoskeleton</keyword>
<dbReference type="AlphaFoldDB" id="A0A7K4RW18"/>
<comment type="caution">
    <text evidence="16">The sequence shown here is derived from an EMBL/GenBank/DDBJ whole genome shotgun (WGS) entry which is preliminary data.</text>
</comment>
<accession>A0A7K4RW18</accession>
<evidence type="ECO:0000313" key="16">
    <source>
        <dbReference type="EMBL" id="NWQ77654.1"/>
    </source>
</evidence>
<dbReference type="Gene3D" id="3.60.10.10">
    <property type="entry name" value="Endonuclease/exonuclease/phosphatase"/>
    <property type="match status" value="1"/>
</dbReference>
<dbReference type="GO" id="GO:0005634">
    <property type="term" value="C:nucleus"/>
    <property type="evidence" value="ECO:0007669"/>
    <property type="project" value="UniProtKB-SubCell"/>
</dbReference>
<evidence type="ECO:0000256" key="1">
    <source>
        <dbReference type="ARBA" id="ARBA00004123"/>
    </source>
</evidence>
<dbReference type="GO" id="GO:0016020">
    <property type="term" value="C:membrane"/>
    <property type="evidence" value="ECO:0007669"/>
    <property type="project" value="UniProtKB-SubCell"/>
</dbReference>
<dbReference type="GO" id="GO:0034485">
    <property type="term" value="F:phosphatidylinositol-3,4,5-trisphosphate 5-phosphatase activity"/>
    <property type="evidence" value="ECO:0007669"/>
    <property type="project" value="UniProtKB-EC"/>
</dbReference>
<dbReference type="SMART" id="SM00128">
    <property type="entry name" value="IPPc"/>
    <property type="match status" value="1"/>
</dbReference>
<dbReference type="PANTHER" id="PTHR46051">
    <property type="entry name" value="SH2 DOMAIN-CONTAINING PROTEIN"/>
    <property type="match status" value="1"/>
</dbReference>
<dbReference type="Proteomes" id="UP000530263">
    <property type="component" value="Unassembled WGS sequence"/>
</dbReference>
<feature type="non-terminal residue" evidence="16">
    <location>
        <position position="685"/>
    </location>
</feature>
<feature type="non-terminal residue" evidence="16">
    <location>
        <position position="1"/>
    </location>
</feature>
<evidence type="ECO:0000256" key="14">
    <source>
        <dbReference type="SAM" id="MobiDB-lite"/>
    </source>
</evidence>
<evidence type="ECO:0000256" key="2">
    <source>
        <dbReference type="ARBA" id="ARBA00004170"/>
    </source>
</evidence>
<evidence type="ECO:0000313" key="17">
    <source>
        <dbReference type="Proteomes" id="UP000530263"/>
    </source>
</evidence>
<dbReference type="GO" id="GO:0046856">
    <property type="term" value="P:phosphatidylinositol dephosphorylation"/>
    <property type="evidence" value="ECO:0007669"/>
    <property type="project" value="InterPro"/>
</dbReference>
<keyword evidence="6" id="KW-0963">Cytoplasm</keyword>
<evidence type="ECO:0000256" key="7">
    <source>
        <dbReference type="ARBA" id="ARBA00022553"/>
    </source>
</evidence>
<evidence type="ECO:0000256" key="11">
    <source>
        <dbReference type="ARBA" id="ARBA00023136"/>
    </source>
</evidence>
<comment type="subcellular location">
    <subcellularLocation>
        <location evidence="3">Cytoplasm</location>
        <location evidence="3">Cytoskeleton</location>
    </subcellularLocation>
    <subcellularLocation>
        <location evidence="2">Membrane</location>
        <topology evidence="2">Peripheral membrane protein</topology>
    </subcellularLocation>
    <subcellularLocation>
        <location evidence="1">Nucleus</location>
    </subcellularLocation>
</comment>
<feature type="domain" description="Inositol polyphosphate-related phosphatase" evidence="15">
    <location>
        <begin position="145"/>
        <end position="456"/>
    </location>
</feature>
<dbReference type="EMBL" id="VYZG01000520">
    <property type="protein sequence ID" value="NWQ77654.1"/>
    <property type="molecule type" value="Genomic_DNA"/>
</dbReference>
<proteinExistence type="inferred from homology"/>
<dbReference type="OrthoDB" id="7862313at2759"/>
<evidence type="ECO:0000256" key="4">
    <source>
        <dbReference type="ARBA" id="ARBA00008734"/>
    </source>
</evidence>
<evidence type="ECO:0000256" key="9">
    <source>
        <dbReference type="ARBA" id="ARBA00022859"/>
    </source>
</evidence>
<dbReference type="PANTHER" id="PTHR46051:SF2">
    <property type="entry name" value="PHOSPHATIDYLINOSITOL 3,4,5-TRISPHOSPHATE 5-PHOSPHATASE 2"/>
    <property type="match status" value="1"/>
</dbReference>
<dbReference type="InterPro" id="IPR057509">
    <property type="entry name" value="C2_SHIP1-2_2nd"/>
</dbReference>
<evidence type="ECO:0000256" key="6">
    <source>
        <dbReference type="ARBA" id="ARBA00022490"/>
    </source>
</evidence>
<evidence type="ECO:0000256" key="8">
    <source>
        <dbReference type="ARBA" id="ARBA00022801"/>
    </source>
</evidence>
<dbReference type="SUPFAM" id="SSF56219">
    <property type="entry name" value="DNase I-like"/>
    <property type="match status" value="1"/>
</dbReference>
<dbReference type="InterPro" id="IPR057510">
    <property type="entry name" value="C2_SHIP1-2_first"/>
</dbReference>
<keyword evidence="10" id="KW-0727">SH2 domain</keyword>
<dbReference type="InterPro" id="IPR000300">
    <property type="entry name" value="IPPc"/>
</dbReference>
<evidence type="ECO:0000256" key="10">
    <source>
        <dbReference type="ARBA" id="ARBA00022999"/>
    </source>
</evidence>
<feature type="region of interest" description="Disordered" evidence="14">
    <location>
        <begin position="628"/>
        <end position="675"/>
    </location>
</feature>
<dbReference type="Pfam" id="PF22669">
    <property type="entry name" value="Exo_endo_phos2"/>
    <property type="match status" value="1"/>
</dbReference>
<sequence>SDPDLELLLNKISTVNHLLTSLEKKVLKSLQDMVSRHNLVLPSVVTAPALATKPLAVQSFEVKVGKSQQATLTVDVELGMVTITKKGSGSTGETIPQNKILQLIKYQSVQSKVRLVYDREPQKSLSRDFVFPNARVSEGFEELSPVVTHCLLLAGSTPPPRSLASWLTSRGLGHTQDETTTCIPHDIYVIGTQENSLGDREWVEFLRASLKTLMAIDYRVVALQCLWSIKMVVLVKPEHERRISHVHTSSVKTGIANTLGNKGAVGVSFLFNGTSFGFVNCHLASGSEKTHRRNQNYNDILRSLVLGDKRLSAFDLTLRFTHLFWFGDLNYRLDMDVQDILTHVTKKEFDALLAVDQLNLEREKNKVFLRFRESDISFPPTYRYERGSRDTYMWQKFKPTGVRINVPSWCDRILWKSHPETYVVCNSYGCTDDIVTSDHSPVFATFEVGVTSQFVPKKAPGSGPESLACIEWESIEVIVKTTSRSKCYIEFHSFCLEAEVQRSGENTSQSCDIPGFLKLGWSAKHLPVLNPILPDLEYLGDQHLLLSVKGVESCESYGAWGTVALGCCCIWGVPTPACTVPAGECCIAMRSLISSLAQQFETFLSHRGEETGSIRGWVRVRVPTDRRSTRERLYGNGGPASAPPDQPGGGAEPPPPVLYRSRPRSLPEPPAGYTNPAYFIFEGVP</sequence>
<dbReference type="GO" id="GO:0002376">
    <property type="term" value="P:immune system process"/>
    <property type="evidence" value="ECO:0007669"/>
    <property type="project" value="UniProtKB-KW"/>
</dbReference>
<evidence type="ECO:0000256" key="5">
    <source>
        <dbReference type="ARBA" id="ARBA00012981"/>
    </source>
</evidence>
<dbReference type="Pfam" id="PF24147">
    <property type="entry name" value="C2_SHIP1-2_2nd"/>
    <property type="match status" value="2"/>
</dbReference>
<keyword evidence="11" id="KW-0472">Membrane</keyword>
<dbReference type="GO" id="GO:0043569">
    <property type="term" value="P:negative regulation of insulin-like growth factor receptor signaling pathway"/>
    <property type="evidence" value="ECO:0007669"/>
    <property type="project" value="TreeGrafter"/>
</dbReference>
<dbReference type="EC" id="3.1.3.86" evidence="5"/>
<dbReference type="GO" id="GO:0004445">
    <property type="term" value="F:inositol-polyphosphate 5-phosphatase activity"/>
    <property type="evidence" value="ECO:0007669"/>
    <property type="project" value="TreeGrafter"/>
</dbReference>
<keyword evidence="7" id="KW-0597">Phosphoprotein</keyword>
<dbReference type="GO" id="GO:0005856">
    <property type="term" value="C:cytoskeleton"/>
    <property type="evidence" value="ECO:0007669"/>
    <property type="project" value="UniProtKB-SubCell"/>
</dbReference>
<evidence type="ECO:0000256" key="13">
    <source>
        <dbReference type="ARBA" id="ARBA00023242"/>
    </source>
</evidence>
<dbReference type="Pfam" id="PF24150">
    <property type="entry name" value="C2_SHIP1-2_first"/>
    <property type="match status" value="1"/>
</dbReference>
<evidence type="ECO:0000256" key="12">
    <source>
        <dbReference type="ARBA" id="ARBA00023212"/>
    </source>
</evidence>